<organism evidence="3 4">
    <name type="scientific">Mangrovactinospora gilvigrisea</name>
    <dbReference type="NCBI Taxonomy" id="1428644"/>
    <lineage>
        <taxon>Bacteria</taxon>
        <taxon>Bacillati</taxon>
        <taxon>Actinomycetota</taxon>
        <taxon>Actinomycetes</taxon>
        <taxon>Kitasatosporales</taxon>
        <taxon>Streptomycetaceae</taxon>
        <taxon>Mangrovactinospora</taxon>
    </lineage>
</organism>
<dbReference type="STRING" id="1428644.BIV57_02885"/>
<keyword evidence="2" id="KW-0472">Membrane</keyword>
<proteinExistence type="predicted"/>
<dbReference type="AlphaFoldDB" id="A0A1J7CBN4"/>
<comment type="caution">
    <text evidence="3">The sequence shown here is derived from an EMBL/GenBank/DDBJ whole genome shotgun (WGS) entry which is preliminary data.</text>
</comment>
<keyword evidence="2" id="KW-0812">Transmembrane</keyword>
<dbReference type="Proteomes" id="UP000243342">
    <property type="component" value="Unassembled WGS sequence"/>
</dbReference>
<evidence type="ECO:0000256" key="1">
    <source>
        <dbReference type="SAM" id="MobiDB-lite"/>
    </source>
</evidence>
<evidence type="ECO:0000256" key="2">
    <source>
        <dbReference type="SAM" id="Phobius"/>
    </source>
</evidence>
<gene>
    <name evidence="3" type="ORF">BIV57_02885</name>
</gene>
<accession>A0A1J7CBN4</accession>
<reference evidence="3 4" key="1">
    <citation type="submission" date="2016-10" db="EMBL/GenBank/DDBJ databases">
        <title>Genome sequence of Streptomyces gilvigriseus MUSC 26.</title>
        <authorList>
            <person name="Lee L.-H."/>
            <person name="Ser H.-L."/>
        </authorList>
    </citation>
    <scope>NUCLEOTIDE SEQUENCE [LARGE SCALE GENOMIC DNA]</scope>
    <source>
        <strain evidence="3 4">MUSC 26</strain>
    </source>
</reference>
<name>A0A1J7CBN4_9ACTN</name>
<dbReference type="EMBL" id="MLCF01000009">
    <property type="protein sequence ID" value="OIV38928.1"/>
    <property type="molecule type" value="Genomic_DNA"/>
</dbReference>
<protein>
    <submittedName>
        <fullName evidence="3">Uncharacterized protein</fullName>
    </submittedName>
</protein>
<keyword evidence="2" id="KW-1133">Transmembrane helix</keyword>
<evidence type="ECO:0000313" key="4">
    <source>
        <dbReference type="Proteomes" id="UP000243342"/>
    </source>
</evidence>
<evidence type="ECO:0000313" key="3">
    <source>
        <dbReference type="EMBL" id="OIV38928.1"/>
    </source>
</evidence>
<feature type="region of interest" description="Disordered" evidence="1">
    <location>
        <begin position="49"/>
        <end position="70"/>
    </location>
</feature>
<keyword evidence="4" id="KW-1185">Reference proteome</keyword>
<sequence>MLCAAVAALTDDPRLLRVAVGCAALAALAAAVLLRVRDRAAAYELETEQAARSRSESTSAQRISGLEAESEVAEATRGRLERQLARQRDELAAGAAELRRVRAETVKLRGEVDRLSVDHVAALQGRAEEAAARRAAEAEAERLAAVAAEAVEAAEAARAAVAAEPRVMPTPELYLRAYNALRALEKRGAEQAEHVERVARVELRKAGEVSVDASEGFDYFGEPAPARDHDEVVDLTAHDETETLNVVSLRREHA</sequence>
<feature type="transmembrane region" description="Helical" evidence="2">
    <location>
        <begin position="15"/>
        <end position="34"/>
    </location>
</feature>